<dbReference type="PANTHER" id="PTHR36811">
    <property type="entry name" value="OS08G0444440 PROTEIN"/>
    <property type="match status" value="1"/>
</dbReference>
<evidence type="ECO:0000313" key="1">
    <source>
        <dbReference type="EMBL" id="PKA65458.1"/>
    </source>
</evidence>
<name>A0A2I0BCD7_9ASPA</name>
<dbReference type="OrthoDB" id="763776at2759"/>
<organism evidence="1 2">
    <name type="scientific">Apostasia shenzhenica</name>
    <dbReference type="NCBI Taxonomy" id="1088818"/>
    <lineage>
        <taxon>Eukaryota</taxon>
        <taxon>Viridiplantae</taxon>
        <taxon>Streptophyta</taxon>
        <taxon>Embryophyta</taxon>
        <taxon>Tracheophyta</taxon>
        <taxon>Spermatophyta</taxon>
        <taxon>Magnoliopsida</taxon>
        <taxon>Liliopsida</taxon>
        <taxon>Asparagales</taxon>
        <taxon>Orchidaceae</taxon>
        <taxon>Apostasioideae</taxon>
        <taxon>Apostasia</taxon>
    </lineage>
</organism>
<dbReference type="AlphaFoldDB" id="A0A2I0BCD7"/>
<keyword evidence="2" id="KW-1185">Reference proteome</keyword>
<gene>
    <name evidence="1" type="ORF">AXF42_Ash005792</name>
</gene>
<accession>A0A2I0BCD7</accession>
<dbReference type="Proteomes" id="UP000236161">
    <property type="component" value="Unassembled WGS sequence"/>
</dbReference>
<sequence length="85" mass="9432">MKRRKSKGFAWALAEYLLSDSYMYAPLVASPPFPSPASNGEPDASPVRRDYLAPSLLTGSGEFLLHDAMHYLRSVSLCFFSSPPY</sequence>
<evidence type="ECO:0000313" key="2">
    <source>
        <dbReference type="Proteomes" id="UP000236161"/>
    </source>
</evidence>
<dbReference type="PANTHER" id="PTHR36811:SF2">
    <property type="entry name" value="OS08G0444440 PROTEIN"/>
    <property type="match status" value="1"/>
</dbReference>
<dbReference type="EMBL" id="KZ451895">
    <property type="protein sequence ID" value="PKA65458.1"/>
    <property type="molecule type" value="Genomic_DNA"/>
</dbReference>
<reference evidence="1 2" key="1">
    <citation type="journal article" date="2017" name="Nature">
        <title>The Apostasia genome and the evolution of orchids.</title>
        <authorList>
            <person name="Zhang G.Q."/>
            <person name="Liu K.W."/>
            <person name="Li Z."/>
            <person name="Lohaus R."/>
            <person name="Hsiao Y.Y."/>
            <person name="Niu S.C."/>
            <person name="Wang J.Y."/>
            <person name="Lin Y.C."/>
            <person name="Xu Q."/>
            <person name="Chen L.J."/>
            <person name="Yoshida K."/>
            <person name="Fujiwara S."/>
            <person name="Wang Z.W."/>
            <person name="Zhang Y.Q."/>
            <person name="Mitsuda N."/>
            <person name="Wang M."/>
            <person name="Liu G.H."/>
            <person name="Pecoraro L."/>
            <person name="Huang H.X."/>
            <person name="Xiao X.J."/>
            <person name="Lin M."/>
            <person name="Wu X.Y."/>
            <person name="Wu W.L."/>
            <person name="Chen Y.Y."/>
            <person name="Chang S.B."/>
            <person name="Sakamoto S."/>
            <person name="Ohme-Takagi M."/>
            <person name="Yagi M."/>
            <person name="Zeng S.J."/>
            <person name="Shen C.Y."/>
            <person name="Yeh C.M."/>
            <person name="Luo Y.B."/>
            <person name="Tsai W.C."/>
            <person name="Van de Peer Y."/>
            <person name="Liu Z.J."/>
        </authorList>
    </citation>
    <scope>NUCLEOTIDE SEQUENCE [LARGE SCALE GENOMIC DNA]</scope>
    <source>
        <strain evidence="2">cv. Shenzhen</strain>
        <tissue evidence="1">Stem</tissue>
    </source>
</reference>
<protein>
    <submittedName>
        <fullName evidence="1">Uncharacterized protein</fullName>
    </submittedName>
</protein>
<proteinExistence type="predicted"/>